<dbReference type="Pfam" id="PF25390">
    <property type="entry name" value="WD40_RLD"/>
    <property type="match status" value="1"/>
</dbReference>
<dbReference type="PROSITE" id="PS00626">
    <property type="entry name" value="RCC1_2"/>
    <property type="match status" value="2"/>
</dbReference>
<name>V4SV98_CITCL</name>
<evidence type="ECO:0000256" key="1">
    <source>
        <dbReference type="ARBA" id="ARBA00022737"/>
    </source>
</evidence>
<reference evidence="4 5" key="1">
    <citation type="submission" date="2013-10" db="EMBL/GenBank/DDBJ databases">
        <authorList>
            <consortium name="International Citrus Genome Consortium"/>
            <person name="Jenkins J."/>
            <person name="Schmutz J."/>
            <person name="Prochnik S."/>
            <person name="Rokhsar D."/>
            <person name="Gmitter F."/>
            <person name="Ollitrault P."/>
            <person name="Machado M."/>
            <person name="Talon M."/>
            <person name="Wincker P."/>
            <person name="Jaillon O."/>
            <person name="Morgante M."/>
        </authorList>
    </citation>
    <scope>NUCLEOTIDE SEQUENCE</scope>
    <source>
        <strain evidence="5">cv. Clemenules</strain>
    </source>
</reference>
<dbReference type="STRING" id="85681.V4SV98"/>
<feature type="repeat" description="RCC1" evidence="2">
    <location>
        <begin position="139"/>
        <end position="190"/>
    </location>
</feature>
<keyword evidence="5" id="KW-1185">Reference proteome</keyword>
<dbReference type="KEGG" id="cic:CICLE_v10031688mg"/>
<feature type="domain" description="RCC1-like" evidence="3">
    <location>
        <begin position="29"/>
        <end position="399"/>
    </location>
</feature>
<organism evidence="4 5">
    <name type="scientific">Citrus clementina</name>
    <name type="common">Clementine</name>
    <name type="synonym">Citrus deliciosa x Citrus sinensis</name>
    <dbReference type="NCBI Taxonomy" id="85681"/>
    <lineage>
        <taxon>Eukaryota</taxon>
        <taxon>Viridiplantae</taxon>
        <taxon>Streptophyta</taxon>
        <taxon>Embryophyta</taxon>
        <taxon>Tracheophyta</taxon>
        <taxon>Spermatophyta</taxon>
        <taxon>Magnoliopsida</taxon>
        <taxon>eudicotyledons</taxon>
        <taxon>Gunneridae</taxon>
        <taxon>Pentapetalae</taxon>
        <taxon>rosids</taxon>
        <taxon>malvids</taxon>
        <taxon>Sapindales</taxon>
        <taxon>Rutaceae</taxon>
        <taxon>Aurantioideae</taxon>
        <taxon>Citrus</taxon>
    </lineage>
</organism>
<feature type="repeat" description="RCC1" evidence="2">
    <location>
        <begin position="349"/>
        <end position="404"/>
    </location>
</feature>
<feature type="repeat" description="RCC1" evidence="2">
    <location>
        <begin position="85"/>
        <end position="138"/>
    </location>
</feature>
<feature type="repeat" description="RCC1" evidence="2">
    <location>
        <begin position="292"/>
        <end position="348"/>
    </location>
</feature>
<dbReference type="InterPro" id="IPR000408">
    <property type="entry name" value="Reg_chr_condens"/>
</dbReference>
<protein>
    <recommendedName>
        <fullName evidence="3">RCC1-like domain-containing protein</fullName>
    </recommendedName>
</protein>
<feature type="repeat" description="RCC1" evidence="2">
    <location>
        <begin position="194"/>
        <end position="247"/>
    </location>
</feature>
<dbReference type="PANTHER" id="PTHR22870">
    <property type="entry name" value="REGULATOR OF CHROMOSOME CONDENSATION"/>
    <property type="match status" value="1"/>
</dbReference>
<feature type="repeat" description="RCC1" evidence="2">
    <location>
        <begin position="248"/>
        <end position="291"/>
    </location>
</feature>
<dbReference type="EMBL" id="KI536726">
    <property type="protein sequence ID" value="ESR51808.1"/>
    <property type="molecule type" value="Genomic_DNA"/>
</dbReference>
<dbReference type="PRINTS" id="PR00633">
    <property type="entry name" value="RCCNDNSATION"/>
</dbReference>
<dbReference type="eggNOG" id="KOG1426">
    <property type="taxonomic scope" value="Eukaryota"/>
</dbReference>
<dbReference type="InterPro" id="IPR058923">
    <property type="entry name" value="RCC1-like_dom"/>
</dbReference>
<dbReference type="Gramene" id="ESR51808">
    <property type="protein sequence ID" value="ESR51808"/>
    <property type="gene ID" value="CICLE_v10031688mg"/>
</dbReference>
<dbReference type="InParanoid" id="V4SV98"/>
<dbReference type="OMA" id="GWGNCRK"/>
<evidence type="ECO:0000259" key="3">
    <source>
        <dbReference type="Pfam" id="PF25390"/>
    </source>
</evidence>
<dbReference type="InterPro" id="IPR009091">
    <property type="entry name" value="RCC1/BLIP-II"/>
</dbReference>
<sequence>MEETEKGKSALINNAKPKIEEEEEQQLVKVWSWGAGTDGQLGTGRLHDELSPQLLNLSSLSSVSMLACGGAHVLALTSPSSVSGGKVFSWGRGNSGQLGHGEMVDALYPKPVTFFDVHGYTITHISAGWNHSGFVSDSGCLFTCGDGTFGQLGHGDYRSHSSPVKVSSFVNKNVHQIACGMRHSLVLLKDCLGNQVYGFGSGKRGQLGVSKDRIRSVSLPQVTIGLDGIEIVGISANGDRSTALSAEGHLYTWGRGFNSTSDVNCPQSLPSSLSFSQAALGWNHALVLTGDGEVLMLGGSHHGMLSDPERVSSTRPLSVALEKVSNLDGVKVIQIAAGAEHSAVVTENRAIMTWGWGEHGQLGLGNTCDQIHPKVVNLGDEFQNRDTQLEVFCGSGFTYAISRHCLPSQT</sequence>
<feature type="repeat" description="RCC1" evidence="2">
    <location>
        <begin position="28"/>
        <end position="79"/>
    </location>
</feature>
<dbReference type="SUPFAM" id="SSF50985">
    <property type="entry name" value="RCC1/BLIP-II"/>
    <property type="match status" value="2"/>
</dbReference>
<dbReference type="Gene3D" id="2.130.10.30">
    <property type="entry name" value="Regulator of chromosome condensation 1/beta-lactamase-inhibitor protein II"/>
    <property type="match status" value="3"/>
</dbReference>
<dbReference type="FunCoup" id="V4SV98">
    <property type="interactions" value="1277"/>
</dbReference>
<dbReference type="PROSITE" id="PS50012">
    <property type="entry name" value="RCC1_3"/>
    <property type="match status" value="7"/>
</dbReference>
<dbReference type="Proteomes" id="UP000030687">
    <property type="component" value="Unassembled WGS sequence"/>
</dbReference>
<dbReference type="OrthoDB" id="70707at2759"/>
<evidence type="ECO:0000313" key="4">
    <source>
        <dbReference type="EMBL" id="ESR51808.1"/>
    </source>
</evidence>
<evidence type="ECO:0000256" key="2">
    <source>
        <dbReference type="PROSITE-ProRule" id="PRU00235"/>
    </source>
</evidence>
<dbReference type="AlphaFoldDB" id="V4SV98"/>
<dbReference type="InterPro" id="IPR051210">
    <property type="entry name" value="Ub_ligase/GEF_domain"/>
</dbReference>
<gene>
    <name evidence="4" type="ORF">CICLE_v10031688mg</name>
</gene>
<evidence type="ECO:0000313" key="5">
    <source>
        <dbReference type="Proteomes" id="UP000030687"/>
    </source>
</evidence>
<proteinExistence type="predicted"/>
<keyword evidence="1" id="KW-0677">Repeat</keyword>
<accession>V4SV98</accession>
<dbReference type="PANTHER" id="PTHR22870:SF466">
    <property type="entry name" value="ANKYRIN REPEAT-CONTAINING PROTEIN"/>
    <property type="match status" value="1"/>
</dbReference>